<dbReference type="SUPFAM" id="SSF48695">
    <property type="entry name" value="Multiheme cytochromes"/>
    <property type="match status" value="1"/>
</dbReference>
<name>A0A521AF23_9BACT</name>
<dbReference type="Proteomes" id="UP000317315">
    <property type="component" value="Unassembled WGS sequence"/>
</dbReference>
<keyword evidence="1" id="KW-0732">Signal</keyword>
<dbReference type="InterPro" id="IPR023155">
    <property type="entry name" value="Cyt_c-552/4"/>
</dbReference>
<evidence type="ECO:0000259" key="2">
    <source>
        <dbReference type="Pfam" id="PF13435"/>
    </source>
</evidence>
<evidence type="ECO:0000313" key="4">
    <source>
        <dbReference type="Proteomes" id="UP000317315"/>
    </source>
</evidence>
<dbReference type="AlphaFoldDB" id="A0A521AF23"/>
<dbReference type="Pfam" id="PF13435">
    <property type="entry name" value="Cytochrome_C554"/>
    <property type="match status" value="1"/>
</dbReference>
<feature type="domain" description="Cytochrome c-552/4" evidence="2">
    <location>
        <begin position="32"/>
        <end position="101"/>
    </location>
</feature>
<dbReference type="InterPro" id="IPR036280">
    <property type="entry name" value="Multihaem_cyt_sf"/>
</dbReference>
<dbReference type="RefSeq" id="WP_142933448.1">
    <property type="nucleotide sequence ID" value="NZ_FXTM01000001.1"/>
</dbReference>
<reference evidence="3 4" key="1">
    <citation type="submission" date="2017-05" db="EMBL/GenBank/DDBJ databases">
        <authorList>
            <person name="Varghese N."/>
            <person name="Submissions S."/>
        </authorList>
    </citation>
    <scope>NUCLEOTIDE SEQUENCE [LARGE SCALE GENOMIC DNA]</scope>
    <source>
        <strain evidence="3 4">DSM 16304</strain>
    </source>
</reference>
<feature type="chain" id="PRO_5021986336" description="Cytochrome c-552/4 domain-containing protein" evidence="1">
    <location>
        <begin position="18"/>
        <end position="237"/>
    </location>
</feature>
<organism evidence="3 4">
    <name type="scientific">Balnearium lithotrophicum</name>
    <dbReference type="NCBI Taxonomy" id="223788"/>
    <lineage>
        <taxon>Bacteria</taxon>
        <taxon>Pseudomonadati</taxon>
        <taxon>Aquificota</taxon>
        <taxon>Aquificia</taxon>
        <taxon>Desulfurobacteriales</taxon>
        <taxon>Desulfurobacteriaceae</taxon>
        <taxon>Balnearium</taxon>
    </lineage>
</organism>
<feature type="signal peptide" evidence="1">
    <location>
        <begin position="1"/>
        <end position="17"/>
    </location>
</feature>
<gene>
    <name evidence="3" type="ORF">SAMN06269117_10190</name>
</gene>
<evidence type="ECO:0000313" key="3">
    <source>
        <dbReference type="EMBL" id="SMO33372.1"/>
    </source>
</evidence>
<sequence>MRKYLIALLLISAPSLAVESPLLSAPSADTSTWAQKLKEFKRPELPKVKEYPKPFHYENQYSYKMNDVCSACHTFAAHKKDRKYSPFYNAHSTFMSCNTCHFVKEGLNYSWAEIDKGNVKLLKSGDFYGLKYIKVGNRIMLSGEESSAKIVPVYEGKPVELPLKGNEELLKDVNSVAKMHNALTDNPLKCEDCHKENGVLNFRELGFSEERIKDLEHNEVVKGLKEYKTIHFPKFIW</sequence>
<proteinExistence type="predicted"/>
<dbReference type="EMBL" id="FXTM01000001">
    <property type="protein sequence ID" value="SMO33372.1"/>
    <property type="molecule type" value="Genomic_DNA"/>
</dbReference>
<protein>
    <recommendedName>
        <fullName evidence="2">Cytochrome c-552/4 domain-containing protein</fullName>
    </recommendedName>
</protein>
<accession>A0A521AF23</accession>
<dbReference type="OrthoDB" id="9788513at2"/>
<evidence type="ECO:0000256" key="1">
    <source>
        <dbReference type="SAM" id="SignalP"/>
    </source>
</evidence>
<keyword evidence="4" id="KW-1185">Reference proteome</keyword>